<dbReference type="GO" id="GO:0005737">
    <property type="term" value="C:cytoplasm"/>
    <property type="evidence" value="ECO:0007669"/>
    <property type="project" value="TreeGrafter"/>
</dbReference>
<evidence type="ECO:0000256" key="2">
    <source>
        <dbReference type="ARBA" id="ARBA00022679"/>
    </source>
</evidence>
<evidence type="ECO:0000313" key="8">
    <source>
        <dbReference type="Proteomes" id="UP000008237"/>
    </source>
</evidence>
<dbReference type="AlphaFoldDB" id="E2BJW3"/>
<keyword evidence="8" id="KW-1185">Reference proteome</keyword>
<dbReference type="GO" id="GO:0005524">
    <property type="term" value="F:ATP binding"/>
    <property type="evidence" value="ECO:0007669"/>
    <property type="project" value="UniProtKB-KW"/>
</dbReference>
<keyword evidence="3" id="KW-0547">Nucleotide-binding</keyword>
<reference evidence="7 8" key="1">
    <citation type="journal article" date="2010" name="Science">
        <title>Genomic comparison of the ants Camponotus floridanus and Harpegnathos saltator.</title>
        <authorList>
            <person name="Bonasio R."/>
            <person name="Zhang G."/>
            <person name="Ye C."/>
            <person name="Mutti N.S."/>
            <person name="Fang X."/>
            <person name="Qin N."/>
            <person name="Donahue G."/>
            <person name="Yang P."/>
            <person name="Li Q."/>
            <person name="Li C."/>
            <person name="Zhang P."/>
            <person name="Huang Z."/>
            <person name="Berger S.L."/>
            <person name="Reinberg D."/>
            <person name="Wang J."/>
            <person name="Liebig J."/>
        </authorList>
    </citation>
    <scope>NUCLEOTIDE SEQUENCE [LARGE SCALE GENOMIC DNA]</scope>
    <source>
        <strain evidence="7 8">R22 G/1</strain>
    </source>
</reference>
<evidence type="ECO:0000256" key="4">
    <source>
        <dbReference type="ARBA" id="ARBA00022777"/>
    </source>
</evidence>
<proteinExistence type="predicted"/>
<keyword evidence="4 7" id="KW-0418">Kinase</keyword>
<dbReference type="STRING" id="610380.E2BJW3"/>
<dbReference type="GO" id="GO:0000776">
    <property type="term" value="C:kinetochore"/>
    <property type="evidence" value="ECO:0007669"/>
    <property type="project" value="TreeGrafter"/>
</dbReference>
<evidence type="ECO:0000259" key="6">
    <source>
        <dbReference type="PROSITE" id="PS50011"/>
    </source>
</evidence>
<dbReference type="GO" id="GO:0000922">
    <property type="term" value="C:spindle pole"/>
    <property type="evidence" value="ECO:0007669"/>
    <property type="project" value="TreeGrafter"/>
</dbReference>
<keyword evidence="2" id="KW-0808">Transferase</keyword>
<dbReference type="PROSITE" id="PS50011">
    <property type="entry name" value="PROTEIN_KINASE_DOM"/>
    <property type="match status" value="1"/>
</dbReference>
<evidence type="ECO:0000256" key="1">
    <source>
        <dbReference type="ARBA" id="ARBA00022527"/>
    </source>
</evidence>
<feature type="domain" description="Protein kinase" evidence="6">
    <location>
        <begin position="1"/>
        <end position="123"/>
    </location>
</feature>
<evidence type="ECO:0000313" key="7">
    <source>
        <dbReference type="EMBL" id="EFN84017.1"/>
    </source>
</evidence>
<dbReference type="Pfam" id="PF00069">
    <property type="entry name" value="Pkinase"/>
    <property type="match status" value="1"/>
</dbReference>
<dbReference type="InterPro" id="IPR011009">
    <property type="entry name" value="Kinase-like_dom_sf"/>
</dbReference>
<accession>E2BJW3</accession>
<dbReference type="GO" id="GO:0005813">
    <property type="term" value="C:centrosome"/>
    <property type="evidence" value="ECO:0007669"/>
    <property type="project" value="TreeGrafter"/>
</dbReference>
<evidence type="ECO:0000256" key="3">
    <source>
        <dbReference type="ARBA" id="ARBA00022741"/>
    </source>
</evidence>
<evidence type="ECO:0000256" key="5">
    <source>
        <dbReference type="ARBA" id="ARBA00022840"/>
    </source>
</evidence>
<name>E2BJW3_HARSA</name>
<gene>
    <name evidence="7" type="ORF">EAI_00167</name>
</gene>
<dbReference type="PANTHER" id="PTHR24345">
    <property type="entry name" value="SERINE/THREONINE-PROTEIN KINASE PLK"/>
    <property type="match status" value="1"/>
</dbReference>
<protein>
    <submittedName>
        <fullName evidence="7">Serine/threonine-protein kinase PLK2</fullName>
    </submittedName>
</protein>
<dbReference type="OrthoDB" id="408964at2759"/>
<dbReference type="InterPro" id="IPR000719">
    <property type="entry name" value="Prot_kinase_dom"/>
</dbReference>
<dbReference type="InParanoid" id="E2BJW3"/>
<dbReference type="GO" id="GO:0005634">
    <property type="term" value="C:nucleus"/>
    <property type="evidence" value="ECO:0007669"/>
    <property type="project" value="TreeGrafter"/>
</dbReference>
<keyword evidence="5" id="KW-0067">ATP-binding</keyword>
<dbReference type="Proteomes" id="UP000008237">
    <property type="component" value="Unassembled WGS sequence"/>
</dbReference>
<dbReference type="PANTHER" id="PTHR24345:SF0">
    <property type="entry name" value="CELL CYCLE SERINE_THREONINE-PROTEIN KINASE CDC5_MSD2"/>
    <property type="match status" value="1"/>
</dbReference>
<dbReference type="Gene3D" id="3.30.200.20">
    <property type="entry name" value="Phosphorylase Kinase, domain 1"/>
    <property type="match status" value="1"/>
</dbReference>
<dbReference type="GO" id="GO:0007052">
    <property type="term" value="P:mitotic spindle organization"/>
    <property type="evidence" value="ECO:0007669"/>
    <property type="project" value="TreeGrafter"/>
</dbReference>
<keyword evidence="1" id="KW-0723">Serine/threonine-protein kinase</keyword>
<sequence length="123" mass="13782">MTDVNNGNQYACKIIPKNRMQKIHMQKIAREIMIHKELNHVNVVQMHHYFEDNLNVYMLLEACPRKVSCVSHLPGELSSPTTRSIAAFGKKTLLSLVSSAFVATTTTSCAKRKLARGSLGRLV</sequence>
<dbReference type="EMBL" id="GL448687">
    <property type="protein sequence ID" value="EFN84017.1"/>
    <property type="molecule type" value="Genomic_DNA"/>
</dbReference>
<organism evidence="8">
    <name type="scientific">Harpegnathos saltator</name>
    <name type="common">Jerdon's jumping ant</name>
    <dbReference type="NCBI Taxonomy" id="610380"/>
    <lineage>
        <taxon>Eukaryota</taxon>
        <taxon>Metazoa</taxon>
        <taxon>Ecdysozoa</taxon>
        <taxon>Arthropoda</taxon>
        <taxon>Hexapoda</taxon>
        <taxon>Insecta</taxon>
        <taxon>Pterygota</taxon>
        <taxon>Neoptera</taxon>
        <taxon>Endopterygota</taxon>
        <taxon>Hymenoptera</taxon>
        <taxon>Apocrita</taxon>
        <taxon>Aculeata</taxon>
        <taxon>Formicoidea</taxon>
        <taxon>Formicidae</taxon>
        <taxon>Ponerinae</taxon>
        <taxon>Ponerini</taxon>
        <taxon>Harpegnathos</taxon>
    </lineage>
</organism>
<dbReference type="GO" id="GO:0004674">
    <property type="term" value="F:protein serine/threonine kinase activity"/>
    <property type="evidence" value="ECO:0007669"/>
    <property type="project" value="UniProtKB-KW"/>
</dbReference>
<dbReference type="SUPFAM" id="SSF56112">
    <property type="entry name" value="Protein kinase-like (PK-like)"/>
    <property type="match status" value="1"/>
</dbReference>